<dbReference type="PATRIC" id="fig|83552.4.peg.2073"/>
<comment type="similarity">
    <text evidence="2">Belongs to the GSP F family.</text>
</comment>
<feature type="transmembrane region" description="Helical" evidence="8">
    <location>
        <begin position="366"/>
        <end position="386"/>
    </location>
</feature>
<dbReference type="Pfam" id="PF00482">
    <property type="entry name" value="T2SSF"/>
    <property type="match status" value="2"/>
</dbReference>
<evidence type="ECO:0000256" key="5">
    <source>
        <dbReference type="ARBA" id="ARBA00022692"/>
    </source>
</evidence>
<evidence type="ECO:0000256" key="1">
    <source>
        <dbReference type="ARBA" id="ARBA00004429"/>
    </source>
</evidence>
<feature type="domain" description="Type II secretion system protein GspF" evidence="9">
    <location>
        <begin position="263"/>
        <end position="385"/>
    </location>
</feature>
<evidence type="ECO:0000256" key="7">
    <source>
        <dbReference type="ARBA" id="ARBA00023136"/>
    </source>
</evidence>
<evidence type="ECO:0000259" key="9">
    <source>
        <dbReference type="Pfam" id="PF00482"/>
    </source>
</evidence>
<dbReference type="AlphaFoldDB" id="A0A0C1BZE7"/>
<organism evidence="10 11">
    <name type="scientific">Parachlamydia acanthamoebae</name>
    <dbReference type="NCBI Taxonomy" id="83552"/>
    <lineage>
        <taxon>Bacteria</taxon>
        <taxon>Pseudomonadati</taxon>
        <taxon>Chlamydiota</taxon>
        <taxon>Chlamydiia</taxon>
        <taxon>Parachlamydiales</taxon>
        <taxon>Parachlamydiaceae</taxon>
        <taxon>Parachlamydia</taxon>
    </lineage>
</organism>
<name>A0A0C1BZE7_9BACT</name>
<feature type="transmembrane region" description="Helical" evidence="8">
    <location>
        <begin position="213"/>
        <end position="230"/>
    </location>
</feature>
<reference evidence="10 11" key="1">
    <citation type="journal article" date="2014" name="Mol. Biol. Evol.">
        <title>Massive expansion of Ubiquitination-related gene families within the Chlamydiae.</title>
        <authorList>
            <person name="Domman D."/>
            <person name="Collingro A."/>
            <person name="Lagkouvardos I."/>
            <person name="Gehre L."/>
            <person name="Weinmaier T."/>
            <person name="Rattei T."/>
            <person name="Subtil A."/>
            <person name="Horn M."/>
        </authorList>
    </citation>
    <scope>NUCLEOTIDE SEQUENCE [LARGE SCALE GENOMIC DNA]</scope>
    <source>
        <strain evidence="10 11">OEW1</strain>
    </source>
</reference>
<keyword evidence="6 8" id="KW-1133">Transmembrane helix</keyword>
<keyword evidence="5 8" id="KW-0812">Transmembrane</keyword>
<evidence type="ECO:0000256" key="4">
    <source>
        <dbReference type="ARBA" id="ARBA00022519"/>
    </source>
</evidence>
<dbReference type="Proteomes" id="UP000031307">
    <property type="component" value="Unassembled WGS sequence"/>
</dbReference>
<dbReference type="PRINTS" id="PR00812">
    <property type="entry name" value="BCTERIALGSPF"/>
</dbReference>
<evidence type="ECO:0000256" key="6">
    <source>
        <dbReference type="ARBA" id="ARBA00022989"/>
    </source>
</evidence>
<protein>
    <submittedName>
        <fullName evidence="10">Type II secretion system protein F</fullName>
    </submittedName>
</protein>
<dbReference type="EMBL" id="JSAM01000105">
    <property type="protein sequence ID" value="KIA76801.1"/>
    <property type="molecule type" value="Genomic_DNA"/>
</dbReference>
<keyword evidence="7 8" id="KW-0472">Membrane</keyword>
<accession>A0A0C1BZE7</accession>
<evidence type="ECO:0000256" key="2">
    <source>
        <dbReference type="ARBA" id="ARBA00005745"/>
    </source>
</evidence>
<dbReference type="InterPro" id="IPR018076">
    <property type="entry name" value="T2SS_GspF_dom"/>
</dbReference>
<dbReference type="GO" id="GO:0005886">
    <property type="term" value="C:plasma membrane"/>
    <property type="evidence" value="ECO:0007669"/>
    <property type="project" value="UniProtKB-SubCell"/>
</dbReference>
<evidence type="ECO:0000313" key="11">
    <source>
        <dbReference type="Proteomes" id="UP000031307"/>
    </source>
</evidence>
<feature type="transmembrane region" description="Helical" evidence="8">
    <location>
        <begin position="161"/>
        <end position="184"/>
    </location>
</feature>
<dbReference type="PANTHER" id="PTHR30012:SF0">
    <property type="entry name" value="TYPE II SECRETION SYSTEM PROTEIN F-RELATED"/>
    <property type="match status" value="1"/>
</dbReference>
<dbReference type="Gene3D" id="1.20.81.30">
    <property type="entry name" value="Type II secretion system (T2SS), domain F"/>
    <property type="match status" value="2"/>
</dbReference>
<keyword evidence="4" id="KW-0997">Cell inner membrane</keyword>
<comment type="subcellular location">
    <subcellularLocation>
        <location evidence="1">Cell inner membrane</location>
        <topology evidence="1">Multi-pass membrane protein</topology>
    </subcellularLocation>
</comment>
<proteinExistence type="inferred from homology"/>
<dbReference type="PANTHER" id="PTHR30012">
    <property type="entry name" value="GENERAL SECRETION PATHWAY PROTEIN"/>
    <property type="match status" value="1"/>
</dbReference>
<comment type="caution">
    <text evidence="10">The sequence shown here is derived from an EMBL/GenBank/DDBJ whole genome shotgun (WGS) entry which is preliminary data.</text>
</comment>
<dbReference type="OMA" id="SMAEFPH"/>
<keyword evidence="3" id="KW-1003">Cell membrane</keyword>
<feature type="domain" description="Type II secretion system protein GspF" evidence="9">
    <location>
        <begin position="62"/>
        <end position="185"/>
    </location>
</feature>
<dbReference type="FunFam" id="1.20.81.30:FF:000001">
    <property type="entry name" value="Type II secretion system protein F"/>
    <property type="match status" value="2"/>
</dbReference>
<evidence type="ECO:0000313" key="10">
    <source>
        <dbReference type="EMBL" id="KIA76801.1"/>
    </source>
</evidence>
<dbReference type="InterPro" id="IPR042094">
    <property type="entry name" value="T2SS_GspF_sf"/>
</dbReference>
<dbReference type="RefSeq" id="WP_013925636.1">
    <property type="nucleotide sequence ID" value="NZ_BAWW01000033.1"/>
</dbReference>
<gene>
    <name evidence="10" type="primary">xpsF</name>
    <name evidence="10" type="ORF">DB43_HJ00120</name>
</gene>
<sequence length="394" mass="43864">MPMYQYQAYDFAGKKKNGYIEAHNELEAKSKLREQSLMIAKLSLKEGGGSSKKLKGDDLLAFTFQLSQLLGAGVPLYEALIAIEEQYRNESFHSIILSLCDQIKAGTPLSEAMQNYPDSFNRLYCSMVRAGESVGALDLVLEKLSLLLNKQQKLRKEITTAMIYPAVLACFALLVICLLLGFVVPSIEGIFADKQLNGFTQAVLAVSHFFRDYWWLYLPVVALTIFLIVIKLRTPSGKLWLERQLLTIPGIRNLVIQAAVSRFCRTMATLQNGGVTMIDSLRIARETMRNATLEEEIKRAESKIIEGSSLSAQLMQSKYFPHMVSRMLAVGEDSGSSVIMMNKIADMYEDELEKTLSRVMALAQPVILIVMGTVIGAVMMAVLLPLTDVSSFSM</sequence>
<evidence type="ECO:0000256" key="3">
    <source>
        <dbReference type="ARBA" id="ARBA00022475"/>
    </source>
</evidence>
<evidence type="ECO:0000256" key="8">
    <source>
        <dbReference type="SAM" id="Phobius"/>
    </source>
</evidence>
<dbReference type="InterPro" id="IPR003004">
    <property type="entry name" value="GspF/PilC"/>
</dbReference>